<dbReference type="EMBL" id="CP144751">
    <property type="protein sequence ID" value="WVZ84123.1"/>
    <property type="molecule type" value="Genomic_DNA"/>
</dbReference>
<dbReference type="PANTHER" id="PTHR24559:SF444">
    <property type="entry name" value="REVERSE TRANSCRIPTASE DOMAIN-CONTAINING PROTEIN"/>
    <property type="match status" value="1"/>
</dbReference>
<name>A0AAQ3U2I3_PASNO</name>
<dbReference type="AlphaFoldDB" id="A0AAQ3U2I3"/>
<dbReference type="InterPro" id="IPR043128">
    <property type="entry name" value="Rev_trsase/Diguanyl_cyclase"/>
</dbReference>
<organism evidence="2 3">
    <name type="scientific">Paspalum notatum var. saurae</name>
    <dbReference type="NCBI Taxonomy" id="547442"/>
    <lineage>
        <taxon>Eukaryota</taxon>
        <taxon>Viridiplantae</taxon>
        <taxon>Streptophyta</taxon>
        <taxon>Embryophyta</taxon>
        <taxon>Tracheophyta</taxon>
        <taxon>Spermatophyta</taxon>
        <taxon>Magnoliopsida</taxon>
        <taxon>Liliopsida</taxon>
        <taxon>Poales</taxon>
        <taxon>Poaceae</taxon>
        <taxon>PACMAD clade</taxon>
        <taxon>Panicoideae</taxon>
        <taxon>Andropogonodae</taxon>
        <taxon>Paspaleae</taxon>
        <taxon>Paspalinae</taxon>
        <taxon>Paspalum</taxon>
    </lineage>
</organism>
<dbReference type="PANTHER" id="PTHR24559">
    <property type="entry name" value="TRANSPOSON TY3-I GAG-POL POLYPROTEIN"/>
    <property type="match status" value="1"/>
</dbReference>
<dbReference type="CDD" id="cd01647">
    <property type="entry name" value="RT_LTR"/>
    <property type="match status" value="1"/>
</dbReference>
<evidence type="ECO:0000313" key="2">
    <source>
        <dbReference type="EMBL" id="WVZ84123.1"/>
    </source>
</evidence>
<feature type="domain" description="Reverse transcriptase" evidence="1">
    <location>
        <begin position="62"/>
        <end position="231"/>
    </location>
</feature>
<evidence type="ECO:0000313" key="3">
    <source>
        <dbReference type="Proteomes" id="UP001341281"/>
    </source>
</evidence>
<dbReference type="InterPro" id="IPR043502">
    <property type="entry name" value="DNA/RNA_pol_sf"/>
</dbReference>
<dbReference type="InterPro" id="IPR000477">
    <property type="entry name" value="RT_dom"/>
</dbReference>
<gene>
    <name evidence="2" type="ORF">U9M48_031184</name>
</gene>
<dbReference type="InterPro" id="IPR053134">
    <property type="entry name" value="RNA-dir_DNA_polymerase"/>
</dbReference>
<dbReference type="Gene3D" id="3.30.70.270">
    <property type="match status" value="1"/>
</dbReference>
<proteinExistence type="predicted"/>
<accession>A0AAQ3U2I3</accession>
<protein>
    <recommendedName>
        <fullName evidence="1">Reverse transcriptase domain-containing protein</fullName>
    </recommendedName>
</protein>
<dbReference type="Gene3D" id="3.10.10.10">
    <property type="entry name" value="HIV Type 1 Reverse Transcriptase, subunit A, domain 1"/>
    <property type="match status" value="1"/>
</dbReference>
<dbReference type="Proteomes" id="UP001341281">
    <property type="component" value="Chromosome 07"/>
</dbReference>
<dbReference type="Pfam" id="PF00078">
    <property type="entry name" value="RVT_1"/>
    <property type="match status" value="1"/>
</dbReference>
<dbReference type="SUPFAM" id="SSF56672">
    <property type="entry name" value="DNA/RNA polymerases"/>
    <property type="match status" value="1"/>
</dbReference>
<evidence type="ECO:0000259" key="1">
    <source>
        <dbReference type="PROSITE" id="PS50878"/>
    </source>
</evidence>
<dbReference type="PROSITE" id="PS50878">
    <property type="entry name" value="RT_POL"/>
    <property type="match status" value="1"/>
</dbReference>
<reference evidence="2 3" key="1">
    <citation type="submission" date="2024-02" db="EMBL/GenBank/DDBJ databases">
        <title>High-quality chromosome-scale genome assembly of Pensacola bahiagrass (Paspalum notatum Flugge var. saurae).</title>
        <authorList>
            <person name="Vega J.M."/>
            <person name="Podio M."/>
            <person name="Orjuela J."/>
            <person name="Siena L.A."/>
            <person name="Pessino S.C."/>
            <person name="Combes M.C."/>
            <person name="Mariac C."/>
            <person name="Albertini E."/>
            <person name="Pupilli F."/>
            <person name="Ortiz J.P.A."/>
            <person name="Leblanc O."/>
        </authorList>
    </citation>
    <scope>NUCLEOTIDE SEQUENCE [LARGE SCALE GENOMIC DNA]</scope>
    <source>
        <strain evidence="2">R1</strain>
        <tissue evidence="2">Leaf</tissue>
    </source>
</reference>
<sequence>MPTDSCEGCHASTANEQKLFQVSRNGSLLQALPAEEAPNVVLGMPPEHIEFSIELVPRTAPIRKGIYLQKYFPWASPVLLTEKKDGSLRMCADYKGLNAVIVKNKYRLTRIEDLFDQLNGARIFSKIDLQSSYHQLRIKPSDIPKTAFISRYGLYEYIVMSFGPTNAPTLFIYMINSVFMEYMDKFVVVFIDDILIYSKTEAEDEKHLRLMLQKLWEHKLYAKFSKCDFCI</sequence>
<keyword evidence="3" id="KW-1185">Reference proteome</keyword>